<gene>
    <name evidence="1" type="ORF">LSINAPIS_LOCUS4876</name>
</gene>
<sequence>MAQSAASVVGVRIHVQQAGARCRSAAGRKISQRAEPEIEQRVQMGGDELNQALQSLSLSTESKRVGILKPQGRFRQRPWRYVVALETRGAKHASRVLSS</sequence>
<protein>
    <submittedName>
        <fullName evidence="1">Uncharacterized protein</fullName>
    </submittedName>
</protein>
<keyword evidence="2" id="KW-1185">Reference proteome</keyword>
<dbReference type="AlphaFoldDB" id="A0A5E4Q4E0"/>
<dbReference type="Proteomes" id="UP000324832">
    <property type="component" value="Unassembled WGS sequence"/>
</dbReference>
<evidence type="ECO:0000313" key="1">
    <source>
        <dbReference type="EMBL" id="VVC92420.1"/>
    </source>
</evidence>
<name>A0A5E4Q4E0_9NEOP</name>
<organism evidence="1 2">
    <name type="scientific">Leptidea sinapis</name>
    <dbReference type="NCBI Taxonomy" id="189913"/>
    <lineage>
        <taxon>Eukaryota</taxon>
        <taxon>Metazoa</taxon>
        <taxon>Ecdysozoa</taxon>
        <taxon>Arthropoda</taxon>
        <taxon>Hexapoda</taxon>
        <taxon>Insecta</taxon>
        <taxon>Pterygota</taxon>
        <taxon>Neoptera</taxon>
        <taxon>Endopterygota</taxon>
        <taxon>Lepidoptera</taxon>
        <taxon>Glossata</taxon>
        <taxon>Ditrysia</taxon>
        <taxon>Papilionoidea</taxon>
        <taxon>Pieridae</taxon>
        <taxon>Dismorphiinae</taxon>
        <taxon>Leptidea</taxon>
    </lineage>
</organism>
<accession>A0A5E4Q4E0</accession>
<evidence type="ECO:0000313" key="2">
    <source>
        <dbReference type="Proteomes" id="UP000324832"/>
    </source>
</evidence>
<reference evidence="1 2" key="1">
    <citation type="submission" date="2017-07" db="EMBL/GenBank/DDBJ databases">
        <authorList>
            <person name="Talla V."/>
            <person name="Backstrom N."/>
        </authorList>
    </citation>
    <scope>NUCLEOTIDE SEQUENCE [LARGE SCALE GENOMIC DNA]</scope>
</reference>
<dbReference type="EMBL" id="FZQP02001315">
    <property type="protein sequence ID" value="VVC92420.1"/>
    <property type="molecule type" value="Genomic_DNA"/>
</dbReference>
<proteinExistence type="predicted"/>